<dbReference type="NCBIfam" id="NF007128">
    <property type="entry name" value="PRK09569.1"/>
    <property type="match status" value="1"/>
</dbReference>
<keyword evidence="7" id="KW-1185">Reference proteome</keyword>
<dbReference type="GO" id="GO:0036440">
    <property type="term" value="F:citrate synthase activity"/>
    <property type="evidence" value="ECO:0007669"/>
    <property type="project" value="UniProtKB-EC"/>
</dbReference>
<keyword evidence="6" id="KW-0012">Acyltransferase</keyword>
<dbReference type="Pfam" id="PF00285">
    <property type="entry name" value="Citrate_synt"/>
    <property type="match status" value="1"/>
</dbReference>
<dbReference type="EMBL" id="CP046401">
    <property type="protein sequence ID" value="QGY43207.1"/>
    <property type="molecule type" value="Genomic_DNA"/>
</dbReference>
<evidence type="ECO:0000256" key="5">
    <source>
        <dbReference type="RuleBase" id="RU003406"/>
    </source>
</evidence>
<comment type="similarity">
    <text evidence="2 5">Belongs to the citrate synthase family.</text>
</comment>
<dbReference type="EC" id="2.3.3.16" evidence="3"/>
<accession>A0A6I6JSU6</accession>
<dbReference type="InterPro" id="IPR019810">
    <property type="entry name" value="Citrate_synthase_AS"/>
</dbReference>
<evidence type="ECO:0000256" key="2">
    <source>
        <dbReference type="ARBA" id="ARBA00010566"/>
    </source>
</evidence>
<dbReference type="Gene3D" id="1.10.230.10">
    <property type="entry name" value="Cytochrome P450-Terp, domain 2"/>
    <property type="match status" value="1"/>
</dbReference>
<dbReference type="Proteomes" id="UP000428260">
    <property type="component" value="Chromosome"/>
</dbReference>
<name>A0A6I6JSU6_9BACT</name>
<dbReference type="InterPro" id="IPR002020">
    <property type="entry name" value="Citrate_synthase"/>
</dbReference>
<keyword evidence="4 5" id="KW-0808">Transferase</keyword>
<dbReference type="PANTHER" id="PTHR11739">
    <property type="entry name" value="CITRATE SYNTHASE"/>
    <property type="match status" value="1"/>
</dbReference>
<dbReference type="KEGG" id="mcos:GM418_05890"/>
<dbReference type="PRINTS" id="PR00143">
    <property type="entry name" value="CITRTSNTHASE"/>
</dbReference>
<evidence type="ECO:0000313" key="7">
    <source>
        <dbReference type="Proteomes" id="UP000428260"/>
    </source>
</evidence>
<gene>
    <name evidence="6" type="ORF">GM418_05890</name>
</gene>
<evidence type="ECO:0000256" key="3">
    <source>
        <dbReference type="ARBA" id="ARBA00012972"/>
    </source>
</evidence>
<proteinExistence type="inferred from homology"/>
<dbReference type="PANTHER" id="PTHR11739:SF8">
    <property type="entry name" value="CITRATE SYNTHASE, MITOCHONDRIAL"/>
    <property type="match status" value="1"/>
</dbReference>
<evidence type="ECO:0000256" key="1">
    <source>
        <dbReference type="ARBA" id="ARBA00004751"/>
    </source>
</evidence>
<organism evidence="6 7">
    <name type="scientific">Maribellus comscasis</name>
    <dbReference type="NCBI Taxonomy" id="2681766"/>
    <lineage>
        <taxon>Bacteria</taxon>
        <taxon>Pseudomonadati</taxon>
        <taxon>Bacteroidota</taxon>
        <taxon>Bacteroidia</taxon>
        <taxon>Marinilabiliales</taxon>
        <taxon>Prolixibacteraceae</taxon>
        <taxon>Maribellus</taxon>
    </lineage>
</organism>
<dbReference type="PROSITE" id="PS00480">
    <property type="entry name" value="CITRATE_SYNTHASE"/>
    <property type="match status" value="1"/>
</dbReference>
<dbReference type="GO" id="GO:0005975">
    <property type="term" value="P:carbohydrate metabolic process"/>
    <property type="evidence" value="ECO:0007669"/>
    <property type="project" value="TreeGrafter"/>
</dbReference>
<dbReference type="InterPro" id="IPR016142">
    <property type="entry name" value="Citrate_synth-like_lrg_a-sub"/>
</dbReference>
<comment type="pathway">
    <text evidence="1">Carbohydrate metabolism; tricarboxylic acid cycle; isocitrate from oxaloacetate: step 1/2.</text>
</comment>
<protein>
    <recommendedName>
        <fullName evidence="3">citrate synthase (unknown stereospecificity)</fullName>
        <ecNumber evidence="3">2.3.3.16</ecNumber>
    </recommendedName>
</protein>
<dbReference type="InterPro" id="IPR036969">
    <property type="entry name" value="Citrate_synthase_sf"/>
</dbReference>
<dbReference type="UniPathway" id="UPA00223"/>
<dbReference type="GO" id="GO:0006099">
    <property type="term" value="P:tricarboxylic acid cycle"/>
    <property type="evidence" value="ECO:0007669"/>
    <property type="project" value="UniProtKB-UniPathway"/>
</dbReference>
<dbReference type="AlphaFoldDB" id="A0A6I6JSU6"/>
<sequence length="455" mass="51185">MKKLKENVRLRIETQGREIARILENYSDTEIGKVTVKHLMGGMRGLQAMVCNTSYVDPQKGLFVGGFDVPAFSGKTPEEILYLLCTGVFPKKDALTELRDELAKRHEVPRHVWPLLRNLPKDTHPMTMLSMGILAMDSQSVFKQKYSEGIPKKEHWEYTLEDSLNLIAKLPELAAGIYRIRFFDGELISYAPSLDWAENLVHMLGIETADSSFADFMRLYLVLHCDHEGGNVSAFTARVVNSALSNIYYAASAGLNGLAGPLHGLANQECLRFIQRIHDQLGKSPGKEEIRSYVLKTLDSGNVIPGYGHAVLRATDPRFTAFLKFSGKYCDTTPYLQTVKDLYAVVPGLLKTYKGGKVANPYPNVDAISGTLLHYYGLEHFDYYTVLFGVSRILGFCAQNTIARGLNQPIIRPKSVTNKWLLDFLGKASKDIKHQKTMSIKFPRKKQTRESLKRE</sequence>
<reference evidence="6 7" key="1">
    <citation type="submission" date="2019-11" db="EMBL/GenBank/DDBJ databases">
        <authorList>
            <person name="Zheng R.K."/>
            <person name="Sun C.M."/>
        </authorList>
    </citation>
    <scope>NUCLEOTIDE SEQUENCE [LARGE SCALE GENOMIC DNA]</scope>
    <source>
        <strain evidence="6 7">WC007</strain>
    </source>
</reference>
<dbReference type="SUPFAM" id="SSF48256">
    <property type="entry name" value="Citrate synthase"/>
    <property type="match status" value="1"/>
</dbReference>
<evidence type="ECO:0000256" key="4">
    <source>
        <dbReference type="ARBA" id="ARBA00022679"/>
    </source>
</evidence>
<dbReference type="InterPro" id="IPR016143">
    <property type="entry name" value="Citrate_synth-like_sm_a-sub"/>
</dbReference>
<dbReference type="Gene3D" id="1.10.580.10">
    <property type="entry name" value="Citrate Synthase, domain 1"/>
    <property type="match status" value="1"/>
</dbReference>
<evidence type="ECO:0000313" key="6">
    <source>
        <dbReference type="EMBL" id="QGY43207.1"/>
    </source>
</evidence>
<dbReference type="RefSeq" id="WP_158864101.1">
    <property type="nucleotide sequence ID" value="NZ_CP046401.1"/>
</dbReference>